<evidence type="ECO:0000256" key="5">
    <source>
        <dbReference type="ARBA" id="ARBA00022801"/>
    </source>
</evidence>
<dbReference type="OrthoDB" id="9773892at2"/>
<dbReference type="CDD" id="cd03890">
    <property type="entry name" value="M20_pepD"/>
    <property type="match status" value="1"/>
</dbReference>
<keyword evidence="4" id="KW-0479">Metal-binding</keyword>
<evidence type="ECO:0000313" key="21">
    <source>
        <dbReference type="Proteomes" id="UP000189353"/>
    </source>
</evidence>
<organism evidence="20 21">
    <name type="scientific">Rodentibacter ratti</name>
    <dbReference type="NCBI Taxonomy" id="1906745"/>
    <lineage>
        <taxon>Bacteria</taxon>
        <taxon>Pseudomonadati</taxon>
        <taxon>Pseudomonadota</taxon>
        <taxon>Gammaproteobacteria</taxon>
        <taxon>Pasteurellales</taxon>
        <taxon>Pasteurellaceae</taxon>
        <taxon>Rodentibacter</taxon>
    </lineage>
</organism>
<comment type="similarity">
    <text evidence="13">Belongs to the peptidase M20C family.</text>
</comment>
<dbReference type="InterPro" id="IPR011650">
    <property type="entry name" value="Peptidase_M20_dimer"/>
</dbReference>
<keyword evidence="6" id="KW-0862">Zinc</keyword>
<dbReference type="PANTHER" id="PTHR43501">
    <property type="entry name" value="CYTOSOL NON-SPECIFIC DIPEPTIDASE"/>
    <property type="match status" value="1"/>
</dbReference>
<evidence type="ECO:0000259" key="19">
    <source>
        <dbReference type="Pfam" id="PF07687"/>
    </source>
</evidence>
<evidence type="ECO:0000256" key="7">
    <source>
        <dbReference type="ARBA" id="ARBA00022997"/>
    </source>
</evidence>
<sequence length="484" mass="52671">MSEITTLQPQLLWKWFDQICAIPHPSHHEDELANFIVNWAKEKQFFVERDEAGNVLIRKPATAGMENSTPVALQAHLDMVPQANEGNPHDFTKDPIRPYIDDDWVKAQGTTLGADNGIGLASALAVLESNDVAHPPLEVLLTMTEETGMDGALNLRRNWLQSDILINTDTEEIGEIYIGCAGGINANLALPIERENNAFEHCLQLTLKGLRGGHSGCDIHTGRANAIKVLARVLAKLAQNQPHFALAEIRGGSIRNAIPREAAAVLAFNGDLNALESAVKNLEVLLKEELAIAEPNLTLFVEPIDKAETVFTAQSTKTVIHLLNALPNGVIRNSDVIKNVVESSLSLGVLKTEGDQVKGTILVRSLIESGKAYVTELLNSVTTLAGAKIEFSAPYPGWKPANDSAILNLTKKHYAEVLGKEPEIKVIHAGLECGLLKEHYPHIDMVSLGPTIRNAHSPDEKVQISAVEVYWGVLVRILGDIPKA</sequence>
<dbReference type="FunFam" id="3.40.630.10:FF:000072">
    <property type="entry name" value="Aminoacyl-histidine dipeptidase"/>
    <property type="match status" value="1"/>
</dbReference>
<evidence type="ECO:0000256" key="12">
    <source>
        <dbReference type="ARBA" id="ARBA00044252"/>
    </source>
</evidence>
<dbReference type="GO" id="GO:0005829">
    <property type="term" value="C:cytosol"/>
    <property type="evidence" value="ECO:0007669"/>
    <property type="project" value="TreeGrafter"/>
</dbReference>
<keyword evidence="9" id="KW-0170">Cobalt</keyword>
<dbReference type="InterPro" id="IPR001160">
    <property type="entry name" value="Peptidase_M20C"/>
</dbReference>
<keyword evidence="8" id="KW-0482">Metalloprotease</keyword>
<dbReference type="PIRSF" id="PIRSF016599">
    <property type="entry name" value="Xaa-His_dipept"/>
    <property type="match status" value="1"/>
</dbReference>
<dbReference type="GO" id="GO:0046872">
    <property type="term" value="F:metal ion binding"/>
    <property type="evidence" value="ECO:0007669"/>
    <property type="project" value="UniProtKB-KW"/>
</dbReference>
<evidence type="ECO:0000313" key="20">
    <source>
        <dbReference type="EMBL" id="OOF86429.1"/>
    </source>
</evidence>
<gene>
    <name evidence="20" type="ORF">BKG88_04355</name>
</gene>
<evidence type="ECO:0000256" key="1">
    <source>
        <dbReference type="ARBA" id="ARBA00001941"/>
    </source>
</evidence>
<feature type="domain" description="Peptidase M20 dimerisation" evidence="19">
    <location>
        <begin position="206"/>
        <end position="290"/>
    </location>
</feature>
<dbReference type="SUPFAM" id="SSF53187">
    <property type="entry name" value="Zn-dependent exopeptidases"/>
    <property type="match status" value="1"/>
</dbReference>
<comment type="caution">
    <text evidence="20">The sequence shown here is derived from an EMBL/GenBank/DDBJ whole genome shotgun (WGS) entry which is preliminary data.</text>
</comment>
<name>A0A1V3LA58_9PAST</name>
<reference evidence="20 21" key="1">
    <citation type="submission" date="2016-10" db="EMBL/GenBank/DDBJ databases">
        <title>Rodentibacter gen. nov. and new species.</title>
        <authorList>
            <person name="Christensen H."/>
        </authorList>
    </citation>
    <scope>NUCLEOTIDE SEQUENCE [LARGE SCALE GENOMIC DNA]</scope>
    <source>
        <strain evidence="20 21">Ppn158</strain>
    </source>
</reference>
<accession>A0A1V3LA58</accession>
<evidence type="ECO:0000256" key="15">
    <source>
        <dbReference type="ARBA" id="ARBA00075285"/>
    </source>
</evidence>
<dbReference type="Proteomes" id="UP000189353">
    <property type="component" value="Unassembled WGS sequence"/>
</dbReference>
<evidence type="ECO:0000256" key="13">
    <source>
        <dbReference type="ARBA" id="ARBA00061423"/>
    </source>
</evidence>
<dbReference type="PANTHER" id="PTHR43501:SF1">
    <property type="entry name" value="CYTOSOL NON-SPECIFIC DIPEPTIDASE"/>
    <property type="match status" value="1"/>
</dbReference>
<keyword evidence="5" id="KW-0378">Hydrolase</keyword>
<comment type="cofactor">
    <cofactor evidence="2">
        <name>Zn(2+)</name>
        <dbReference type="ChEBI" id="CHEBI:29105"/>
    </cofactor>
</comment>
<dbReference type="EC" id="3.4.13.18" evidence="11"/>
<dbReference type="AlphaFoldDB" id="A0A1V3LA58"/>
<evidence type="ECO:0000256" key="10">
    <source>
        <dbReference type="ARBA" id="ARBA00036421"/>
    </source>
</evidence>
<comment type="catalytic activity">
    <reaction evidence="10">
        <text>Hydrolysis of dipeptides, preferentially hydrophobic dipeptides including prolyl amino acids.</text>
        <dbReference type="EC" id="3.4.13.18"/>
    </reaction>
</comment>
<evidence type="ECO:0000256" key="8">
    <source>
        <dbReference type="ARBA" id="ARBA00023049"/>
    </source>
</evidence>
<dbReference type="InterPro" id="IPR002933">
    <property type="entry name" value="Peptidase_M20"/>
</dbReference>
<dbReference type="GO" id="GO:0070573">
    <property type="term" value="F:metallodipeptidase activity"/>
    <property type="evidence" value="ECO:0007669"/>
    <property type="project" value="TreeGrafter"/>
</dbReference>
<dbReference type="NCBIfam" id="TIGR01893">
    <property type="entry name" value="aa-his-dipept"/>
    <property type="match status" value="1"/>
</dbReference>
<evidence type="ECO:0000256" key="2">
    <source>
        <dbReference type="ARBA" id="ARBA00001947"/>
    </source>
</evidence>
<dbReference type="GO" id="GO:0006508">
    <property type="term" value="P:proteolysis"/>
    <property type="evidence" value="ECO:0007669"/>
    <property type="project" value="UniProtKB-KW"/>
</dbReference>
<evidence type="ECO:0000256" key="17">
    <source>
        <dbReference type="ARBA" id="ARBA00077688"/>
    </source>
</evidence>
<evidence type="ECO:0000256" key="11">
    <source>
        <dbReference type="ARBA" id="ARBA00038976"/>
    </source>
</evidence>
<dbReference type="PRINTS" id="PR00934">
    <property type="entry name" value="XHISDIPTASE"/>
</dbReference>
<dbReference type="FunFam" id="3.40.630.10:FF:000015">
    <property type="entry name" value="Aminoacyl-histidine dipeptidase PepD"/>
    <property type="match status" value="1"/>
</dbReference>
<protein>
    <recommendedName>
        <fullName evidence="14">Cytosol non-specific dipeptidase</fullName>
        <ecNumber evidence="11">3.4.13.18</ecNumber>
    </recommendedName>
    <alternativeName>
        <fullName evidence="17">Aminoacyl-histidine dipeptidase</fullName>
    </alternativeName>
    <alternativeName>
        <fullName evidence="16">Beta-alanyl-histidine dipeptidase</fullName>
    </alternativeName>
    <alternativeName>
        <fullName evidence="15">Carnosinase</fullName>
    </alternativeName>
    <alternativeName>
        <fullName evidence="12">Peptidase D</fullName>
    </alternativeName>
    <alternativeName>
        <fullName evidence="18">Xaa-His dipeptidase</fullName>
    </alternativeName>
</protein>
<evidence type="ECO:0000256" key="18">
    <source>
        <dbReference type="ARBA" id="ARBA00078074"/>
    </source>
</evidence>
<comment type="cofactor">
    <cofactor evidence="1">
        <name>Co(2+)</name>
        <dbReference type="ChEBI" id="CHEBI:48828"/>
    </cofactor>
</comment>
<dbReference type="Pfam" id="PF01546">
    <property type="entry name" value="Peptidase_M20"/>
    <property type="match status" value="1"/>
</dbReference>
<keyword evidence="3" id="KW-0645">Protease</keyword>
<evidence type="ECO:0000256" key="4">
    <source>
        <dbReference type="ARBA" id="ARBA00022723"/>
    </source>
</evidence>
<dbReference type="Gene3D" id="3.40.630.10">
    <property type="entry name" value="Zn peptidases"/>
    <property type="match status" value="2"/>
</dbReference>
<dbReference type="EMBL" id="MLAI01000014">
    <property type="protein sequence ID" value="OOF86429.1"/>
    <property type="molecule type" value="Genomic_DNA"/>
</dbReference>
<keyword evidence="7" id="KW-0224">Dipeptidase</keyword>
<evidence type="ECO:0000256" key="9">
    <source>
        <dbReference type="ARBA" id="ARBA00023285"/>
    </source>
</evidence>
<dbReference type="RefSeq" id="WP_077552652.1">
    <property type="nucleotide sequence ID" value="NZ_MLAI01000014.1"/>
</dbReference>
<evidence type="ECO:0000256" key="3">
    <source>
        <dbReference type="ARBA" id="ARBA00022670"/>
    </source>
</evidence>
<evidence type="ECO:0000256" key="6">
    <source>
        <dbReference type="ARBA" id="ARBA00022833"/>
    </source>
</evidence>
<evidence type="ECO:0000256" key="14">
    <source>
        <dbReference type="ARBA" id="ARBA00071271"/>
    </source>
</evidence>
<dbReference type="Pfam" id="PF07687">
    <property type="entry name" value="M20_dimer"/>
    <property type="match status" value="1"/>
</dbReference>
<evidence type="ECO:0000256" key="16">
    <source>
        <dbReference type="ARBA" id="ARBA00076004"/>
    </source>
</evidence>
<proteinExistence type="inferred from homology"/>